<dbReference type="AlphaFoldDB" id="A0A6J7QIA8"/>
<evidence type="ECO:0000256" key="2">
    <source>
        <dbReference type="ARBA" id="ARBA00022793"/>
    </source>
</evidence>
<dbReference type="GO" id="GO:0008836">
    <property type="term" value="F:diaminopimelate decarboxylase activity"/>
    <property type="evidence" value="ECO:0007669"/>
    <property type="project" value="InterPro"/>
</dbReference>
<reference evidence="6" key="1">
    <citation type="submission" date="2020-05" db="EMBL/GenBank/DDBJ databases">
        <authorList>
            <person name="Chiriac C."/>
            <person name="Salcher M."/>
            <person name="Ghai R."/>
            <person name="Kavagutti S V."/>
        </authorList>
    </citation>
    <scope>NUCLEOTIDE SEQUENCE</scope>
</reference>
<evidence type="ECO:0000259" key="5">
    <source>
        <dbReference type="Pfam" id="PF02784"/>
    </source>
</evidence>
<dbReference type="PANTHER" id="PTHR43727">
    <property type="entry name" value="DIAMINOPIMELATE DECARBOXYLASE"/>
    <property type="match status" value="1"/>
</dbReference>
<keyword evidence="3" id="KW-0663">Pyridoxal phosphate</keyword>
<dbReference type="InterPro" id="IPR022644">
    <property type="entry name" value="De-COase2_N"/>
</dbReference>
<dbReference type="PANTHER" id="PTHR43727:SF2">
    <property type="entry name" value="GROUP IV DECARBOXYLASE"/>
    <property type="match status" value="1"/>
</dbReference>
<dbReference type="NCBIfam" id="TIGR01048">
    <property type="entry name" value="lysA"/>
    <property type="match status" value="1"/>
</dbReference>
<accession>A0A6J7QIA8</accession>
<name>A0A6J7QIA8_9ZZZZ</name>
<proteinExistence type="inferred from homology"/>
<protein>
    <submittedName>
        <fullName evidence="6">Unannotated protein</fullName>
    </submittedName>
</protein>
<dbReference type="PRINTS" id="PR01179">
    <property type="entry name" value="ODADCRBXLASE"/>
</dbReference>
<dbReference type="InterPro" id="IPR022653">
    <property type="entry name" value="De-COase2_pyr-phos_BS"/>
</dbReference>
<feature type="domain" description="Orn/DAP/Arg decarboxylase 2 N-terminal" evidence="5">
    <location>
        <begin position="80"/>
        <end position="335"/>
    </location>
</feature>
<gene>
    <name evidence="6" type="ORF">UFOPK4061_01162</name>
</gene>
<sequence length="477" mass="50008">MLYPDCVRAHPAGPRSGDAVHASSVLGSIPSADDLTRLAGSVWPQSSERAGYGALVVGGVDCRDAVAEFGSPLFVLDEAEVRDRAGRYRDAYHEAGARMVYYAAKAFISTAVARWVTEEGLGIDVASGGELAVALRAGVPGELLLMHGNNKSMAEIEMAIAAGVGRIVIDSFDEIVRVAAAASRAGVVQPVLIRVTVGVEAHTHEFIATAHEDQKFGLSMSAGVADEAVRRIVKLPSLEFIGIHSHIGSQIFDAAGFEVAASRVVGLARRLMNEQGVEVAELNLGGGMGIAYTESDDPLDIPDMARQIGAIVTRECTAAGISRPALAFEPGRAIIGPAGITLYEVGTVKPVELDGGVVRAYVSVDGGMSDNIRTALYDADYTVILASRTSNAPPMLARVVGKHCESGDIVVRDAWLPSDVVPGDLLAVAASGAYCRSMASNYNYLPRPAVISVRDGACSTVLRRETLDDLLALDPGA</sequence>
<organism evidence="6">
    <name type="scientific">freshwater metagenome</name>
    <dbReference type="NCBI Taxonomy" id="449393"/>
    <lineage>
        <taxon>unclassified sequences</taxon>
        <taxon>metagenomes</taxon>
        <taxon>ecological metagenomes</taxon>
    </lineage>
</organism>
<comment type="cofactor">
    <cofactor evidence="1">
        <name>pyridoxal 5'-phosphate</name>
        <dbReference type="ChEBI" id="CHEBI:597326"/>
    </cofactor>
</comment>
<dbReference type="SUPFAM" id="SSF50621">
    <property type="entry name" value="Alanine racemase C-terminal domain-like"/>
    <property type="match status" value="1"/>
</dbReference>
<evidence type="ECO:0000256" key="3">
    <source>
        <dbReference type="ARBA" id="ARBA00022898"/>
    </source>
</evidence>
<dbReference type="PROSITE" id="PS00878">
    <property type="entry name" value="ODR_DC_2_1"/>
    <property type="match status" value="1"/>
</dbReference>
<dbReference type="InterPro" id="IPR002986">
    <property type="entry name" value="DAP_deCOOHase_LysA"/>
</dbReference>
<dbReference type="InterPro" id="IPR022657">
    <property type="entry name" value="De-COase2_CS"/>
</dbReference>
<dbReference type="GO" id="GO:0009089">
    <property type="term" value="P:lysine biosynthetic process via diaminopimelate"/>
    <property type="evidence" value="ECO:0007669"/>
    <property type="project" value="InterPro"/>
</dbReference>
<dbReference type="PROSITE" id="PS00879">
    <property type="entry name" value="ODR_DC_2_2"/>
    <property type="match status" value="1"/>
</dbReference>
<dbReference type="Gene3D" id="2.40.37.10">
    <property type="entry name" value="Lyase, Ornithine Decarboxylase, Chain A, domain 1"/>
    <property type="match status" value="1"/>
</dbReference>
<dbReference type="InterPro" id="IPR009006">
    <property type="entry name" value="Ala_racemase/Decarboxylase_C"/>
</dbReference>
<keyword evidence="4" id="KW-0456">Lyase</keyword>
<dbReference type="HAMAP" id="MF_02120">
    <property type="entry name" value="LysA"/>
    <property type="match status" value="1"/>
</dbReference>
<dbReference type="Pfam" id="PF02784">
    <property type="entry name" value="Orn_Arg_deC_N"/>
    <property type="match status" value="1"/>
</dbReference>
<dbReference type="EMBL" id="CAFBPD010000206">
    <property type="protein sequence ID" value="CAB5016725.1"/>
    <property type="molecule type" value="Genomic_DNA"/>
</dbReference>
<evidence type="ECO:0000256" key="4">
    <source>
        <dbReference type="ARBA" id="ARBA00023239"/>
    </source>
</evidence>
<evidence type="ECO:0000256" key="1">
    <source>
        <dbReference type="ARBA" id="ARBA00001933"/>
    </source>
</evidence>
<keyword evidence="2" id="KW-0210">Decarboxylase</keyword>
<evidence type="ECO:0000313" key="6">
    <source>
        <dbReference type="EMBL" id="CAB5016725.1"/>
    </source>
</evidence>
<dbReference type="InterPro" id="IPR000183">
    <property type="entry name" value="Orn/DAP/Arg_de-COase"/>
</dbReference>
<dbReference type="FunFam" id="3.20.20.10:FF:000003">
    <property type="entry name" value="Diaminopimelate decarboxylase"/>
    <property type="match status" value="1"/>
</dbReference>
<dbReference type="PRINTS" id="PR01181">
    <property type="entry name" value="DAPDCRBXLASE"/>
</dbReference>
<dbReference type="CDD" id="cd06828">
    <property type="entry name" value="PLPDE_III_DapDC"/>
    <property type="match status" value="1"/>
</dbReference>
<dbReference type="SUPFAM" id="SSF51419">
    <property type="entry name" value="PLP-binding barrel"/>
    <property type="match status" value="1"/>
</dbReference>
<dbReference type="Gene3D" id="3.20.20.10">
    <property type="entry name" value="Alanine racemase"/>
    <property type="match status" value="1"/>
</dbReference>
<dbReference type="InterPro" id="IPR029066">
    <property type="entry name" value="PLP-binding_barrel"/>
</dbReference>